<evidence type="ECO:0000256" key="2">
    <source>
        <dbReference type="ARBA" id="ARBA00022630"/>
    </source>
</evidence>
<dbReference type="InterPro" id="IPR003953">
    <property type="entry name" value="FAD-dep_OxRdtase_2_FAD-bd"/>
</dbReference>
<protein>
    <submittedName>
        <fullName evidence="6">FAD-dependent oxidoreductase</fullName>
    </submittedName>
</protein>
<sequence>MAAALTAAHHGLDVLVVEKTDSIGGSTAVSGGAVWIPMNPHSREVGVDDSREAVLNYLQAILGNRMRRDMIDAFLDAGPRMVSFMESNTALRFIPRALSPDYQSNLEGASSGGRTIDPAPFDGRELGEHFNMLRNPIAEFLVFGGMMVGRKDIDSLLGIRSSRANFRDSTKLLLRYGLDRLRYPRGTRLLMGNALAARLLKSALDRKIPLRTGTAATRLLLDGPRVIGLEVERDGHVLRIGARRGVVLATGGFPANAAMRAGMLPHADQHYSMAPIGNSGDGLKLGREAGASIETDNVGNAFWTPVSVMRDRDGREIRFPHLILDRQKPGVIAVNQAGRRFVNEATSYHEFVEAMHRAHESEPTIPAYLVCDASFLRTYGLGLVRPAARSLSRFLDSGYLVAANTVDELARKLGLDAANLAGSIAQMNNAAASGNDPAFGKGSTAYNRYLGDPAHKPNPCLGPIETPPFYAVRVFPGDIGTAAGLKTDAKARVLDNDRRPIPGLFASGNDMNSIMAGAYPGAGITLGPALTFGYIAGLELANAKQDEA</sequence>
<keyword evidence="4" id="KW-0560">Oxidoreductase</keyword>
<dbReference type="InterPro" id="IPR050315">
    <property type="entry name" value="FAD-oxidoreductase_2"/>
</dbReference>
<dbReference type="SUPFAM" id="SSF56425">
    <property type="entry name" value="Succinate dehydrogenase/fumarate reductase flavoprotein, catalytic domain"/>
    <property type="match status" value="1"/>
</dbReference>
<evidence type="ECO:0000313" key="6">
    <source>
        <dbReference type="EMBL" id="UPT91708.1"/>
    </source>
</evidence>
<evidence type="ECO:0000256" key="4">
    <source>
        <dbReference type="ARBA" id="ARBA00023002"/>
    </source>
</evidence>
<evidence type="ECO:0000313" key="7">
    <source>
        <dbReference type="Proteomes" id="UP000551709"/>
    </source>
</evidence>
<proteinExistence type="predicted"/>
<dbReference type="GO" id="GO:0008202">
    <property type="term" value="P:steroid metabolic process"/>
    <property type="evidence" value="ECO:0007669"/>
    <property type="project" value="UniProtKB-ARBA"/>
</dbReference>
<dbReference type="SUPFAM" id="SSF51905">
    <property type="entry name" value="FAD/NAD(P)-binding domain"/>
    <property type="match status" value="1"/>
</dbReference>
<evidence type="ECO:0000259" key="5">
    <source>
        <dbReference type="Pfam" id="PF00890"/>
    </source>
</evidence>
<dbReference type="GO" id="GO:0016491">
    <property type="term" value="F:oxidoreductase activity"/>
    <property type="evidence" value="ECO:0007669"/>
    <property type="project" value="UniProtKB-KW"/>
</dbReference>
<accession>A0A8U0FYB8</accession>
<comment type="cofactor">
    <cofactor evidence="1">
        <name>FAD</name>
        <dbReference type="ChEBI" id="CHEBI:57692"/>
    </cofactor>
</comment>
<dbReference type="Pfam" id="PF00890">
    <property type="entry name" value="FAD_binding_2"/>
    <property type="match status" value="1"/>
</dbReference>
<dbReference type="Gene3D" id="3.50.50.60">
    <property type="entry name" value="FAD/NAD(P)-binding domain"/>
    <property type="match status" value="2"/>
</dbReference>
<keyword evidence="3" id="KW-0274">FAD</keyword>
<dbReference type="PANTHER" id="PTHR43400">
    <property type="entry name" value="FUMARATE REDUCTASE"/>
    <property type="match status" value="1"/>
</dbReference>
<organism evidence="6 7">
    <name type="scientific">Bradyrhizobium barranii subsp. apii</name>
    <dbReference type="NCBI Taxonomy" id="2819348"/>
    <lineage>
        <taxon>Bacteria</taxon>
        <taxon>Pseudomonadati</taxon>
        <taxon>Pseudomonadota</taxon>
        <taxon>Alphaproteobacteria</taxon>
        <taxon>Hyphomicrobiales</taxon>
        <taxon>Nitrobacteraceae</taxon>
        <taxon>Bradyrhizobium</taxon>
        <taxon>Bradyrhizobium barranii</taxon>
    </lineage>
</organism>
<gene>
    <name evidence="6" type="ORF">HAP41_0000013325</name>
</gene>
<dbReference type="Gene3D" id="3.90.700.10">
    <property type="entry name" value="Succinate dehydrogenase/fumarate reductase flavoprotein, catalytic domain"/>
    <property type="match status" value="1"/>
</dbReference>
<name>A0A8U0FYB8_9BRAD</name>
<keyword evidence="2" id="KW-0285">Flavoprotein</keyword>
<dbReference type="InterPro" id="IPR036188">
    <property type="entry name" value="FAD/NAD-bd_sf"/>
</dbReference>
<dbReference type="PANTHER" id="PTHR43400:SF10">
    <property type="entry name" value="3-OXOSTEROID 1-DEHYDROGENASE"/>
    <property type="match status" value="1"/>
</dbReference>
<dbReference type="AlphaFoldDB" id="A0A8U0FYB8"/>
<dbReference type="InterPro" id="IPR027477">
    <property type="entry name" value="Succ_DH/fumarate_Rdtase_cat_sf"/>
</dbReference>
<dbReference type="Proteomes" id="UP000551709">
    <property type="component" value="Chromosome"/>
</dbReference>
<reference evidence="6" key="2">
    <citation type="submission" date="2022-04" db="EMBL/GenBank/DDBJ databases">
        <authorList>
            <person name="Bromfield E.S.P."/>
            <person name="Cloutier S."/>
        </authorList>
    </citation>
    <scope>NUCLEOTIDE SEQUENCE</scope>
    <source>
        <strain evidence="6">1S5</strain>
    </source>
</reference>
<reference evidence="6" key="1">
    <citation type="journal article" date="2017" name="Syst. Appl. Microbiol.">
        <title>Soybeans inoculated with root zone soils of Canadian native legumes harbour diverse and novel Bradyrhizobium spp. that possess agricultural potential.</title>
        <authorList>
            <person name="Bromfield E.S.P."/>
            <person name="Cloutier S."/>
            <person name="Tambong J.T."/>
            <person name="Tran Thi T.V."/>
        </authorList>
    </citation>
    <scope>NUCLEOTIDE SEQUENCE</scope>
    <source>
        <strain evidence="6">1S5</strain>
    </source>
</reference>
<feature type="domain" description="FAD-dependent oxidoreductase 2 FAD-binding" evidence="5">
    <location>
        <begin position="1"/>
        <end position="526"/>
    </location>
</feature>
<evidence type="ECO:0000256" key="1">
    <source>
        <dbReference type="ARBA" id="ARBA00001974"/>
    </source>
</evidence>
<dbReference type="EMBL" id="CP096255">
    <property type="protein sequence ID" value="UPT91708.1"/>
    <property type="molecule type" value="Genomic_DNA"/>
</dbReference>
<evidence type="ECO:0000256" key="3">
    <source>
        <dbReference type="ARBA" id="ARBA00022827"/>
    </source>
</evidence>